<sequence length="106" mass="11911">MSHIDRSEIDRILCSDGDDSDNSQLFGSDDSDVDPDCDPDDVDPRNLEEETAFSDNEMTVNSDSNISMNEEQIGPNDLDQIMDIDSDNNVLVYSYPKENVSFLIKL</sequence>
<organism evidence="2">
    <name type="scientific">Cuerna arida</name>
    <dbReference type="NCBI Taxonomy" id="1464854"/>
    <lineage>
        <taxon>Eukaryota</taxon>
        <taxon>Metazoa</taxon>
        <taxon>Ecdysozoa</taxon>
        <taxon>Arthropoda</taxon>
        <taxon>Hexapoda</taxon>
        <taxon>Insecta</taxon>
        <taxon>Pterygota</taxon>
        <taxon>Neoptera</taxon>
        <taxon>Paraneoptera</taxon>
        <taxon>Hemiptera</taxon>
        <taxon>Auchenorrhyncha</taxon>
        <taxon>Membracoidea</taxon>
        <taxon>Cicadellidae</taxon>
        <taxon>Cicadellinae</taxon>
        <taxon>Proconiini</taxon>
        <taxon>Cuerna</taxon>
    </lineage>
</organism>
<proteinExistence type="predicted"/>
<feature type="compositionally biased region" description="Basic and acidic residues" evidence="1">
    <location>
        <begin position="1"/>
        <end position="13"/>
    </location>
</feature>
<protein>
    <submittedName>
        <fullName evidence="2">Uncharacterized protein</fullName>
    </submittedName>
</protein>
<dbReference type="EMBL" id="GECZ01001961">
    <property type="protein sequence ID" value="JAS67808.1"/>
    <property type="molecule type" value="Transcribed_RNA"/>
</dbReference>
<gene>
    <name evidence="2" type="ORF">g.15689</name>
</gene>
<reference evidence="2" key="1">
    <citation type="submission" date="2015-11" db="EMBL/GenBank/DDBJ databases">
        <title>De novo transcriptome assembly of four potential Pierce s Disease insect vectors from Arizona vineyards.</title>
        <authorList>
            <person name="Tassone E.E."/>
        </authorList>
    </citation>
    <scope>NUCLEOTIDE SEQUENCE</scope>
</reference>
<name>A0A1B6GZI0_9HEMI</name>
<feature type="compositionally biased region" description="Acidic residues" evidence="1">
    <location>
        <begin position="29"/>
        <end position="41"/>
    </location>
</feature>
<accession>A0A1B6GZI0</accession>
<feature type="region of interest" description="Disordered" evidence="1">
    <location>
        <begin position="1"/>
        <end position="52"/>
    </location>
</feature>
<evidence type="ECO:0000313" key="2">
    <source>
        <dbReference type="EMBL" id="JAS67808.1"/>
    </source>
</evidence>
<evidence type="ECO:0000256" key="1">
    <source>
        <dbReference type="SAM" id="MobiDB-lite"/>
    </source>
</evidence>
<dbReference type="AlphaFoldDB" id="A0A1B6GZI0"/>